<dbReference type="EMBL" id="LDJX01000004">
    <property type="protein sequence ID" value="KPM31555.1"/>
    <property type="molecule type" value="Genomic_DNA"/>
</dbReference>
<dbReference type="Proteomes" id="UP000050280">
    <property type="component" value="Unassembled WGS sequence"/>
</dbReference>
<sequence length="42" mass="4912">MGTEKHPWVHRGNYLAHGGVNVARHKEITRKRKENNNPLAYM</sequence>
<reference evidence="1 2" key="1">
    <citation type="submission" date="2015-09" db="EMBL/GenBank/DDBJ databases">
        <title>Genome sequence of the marine flavobacterium Croceitalea dokdonensis DOKDO 023 that contains proton- and sodium-pumping rhodopsins.</title>
        <authorList>
            <person name="Kwon S.-K."/>
            <person name="Lee H.K."/>
            <person name="Kwak M.-J."/>
            <person name="Kim J.F."/>
        </authorList>
    </citation>
    <scope>NUCLEOTIDE SEQUENCE [LARGE SCALE GENOMIC DNA]</scope>
    <source>
        <strain evidence="1 2">DOKDO 023</strain>
    </source>
</reference>
<keyword evidence="2" id="KW-1185">Reference proteome</keyword>
<comment type="caution">
    <text evidence="1">The sequence shown here is derived from an EMBL/GenBank/DDBJ whole genome shotgun (WGS) entry which is preliminary data.</text>
</comment>
<accession>A0A0P7B0U6</accession>
<evidence type="ECO:0000313" key="1">
    <source>
        <dbReference type="EMBL" id="KPM31555.1"/>
    </source>
</evidence>
<evidence type="ECO:0000313" key="2">
    <source>
        <dbReference type="Proteomes" id="UP000050280"/>
    </source>
</evidence>
<protein>
    <submittedName>
        <fullName evidence="1">Uncharacterized protein</fullName>
    </submittedName>
</protein>
<dbReference type="STRING" id="1300341.I595_2047"/>
<name>A0A0P7B0U6_9FLAO</name>
<gene>
    <name evidence="1" type="ORF">I595_2047</name>
</gene>
<proteinExistence type="predicted"/>
<dbReference type="AlphaFoldDB" id="A0A0P7B0U6"/>
<organism evidence="1 2">
    <name type="scientific">Croceitalea dokdonensis DOKDO 023</name>
    <dbReference type="NCBI Taxonomy" id="1300341"/>
    <lineage>
        <taxon>Bacteria</taxon>
        <taxon>Pseudomonadati</taxon>
        <taxon>Bacteroidota</taxon>
        <taxon>Flavobacteriia</taxon>
        <taxon>Flavobacteriales</taxon>
        <taxon>Flavobacteriaceae</taxon>
        <taxon>Croceitalea</taxon>
    </lineage>
</organism>